<evidence type="ECO:0000256" key="5">
    <source>
        <dbReference type="ARBA" id="ARBA00022723"/>
    </source>
</evidence>
<feature type="binding site" evidence="9">
    <location>
        <position position="128"/>
    </location>
    <ligand>
        <name>Zn(2+)</name>
        <dbReference type="ChEBI" id="CHEBI:29105"/>
        <note>catalytic</note>
    </ligand>
</feature>
<keyword evidence="6 9" id="KW-0255">Endonuclease</keyword>
<evidence type="ECO:0000313" key="10">
    <source>
        <dbReference type="EMBL" id="EEG78030.1"/>
    </source>
</evidence>
<dbReference type="PANTHER" id="PTHR46986:SF1">
    <property type="entry name" value="ENDORIBONUCLEASE YBEY, CHLOROPLASTIC"/>
    <property type="match status" value="1"/>
</dbReference>
<dbReference type="GO" id="GO:0005737">
    <property type="term" value="C:cytoplasm"/>
    <property type="evidence" value="ECO:0007669"/>
    <property type="project" value="UniProtKB-SubCell"/>
</dbReference>
<keyword evidence="7 9" id="KW-0378">Hydrolase</keyword>
<dbReference type="STRING" id="555088.DealDRAFT_0907"/>
<dbReference type="PANTHER" id="PTHR46986">
    <property type="entry name" value="ENDORIBONUCLEASE YBEY, CHLOROPLASTIC"/>
    <property type="match status" value="1"/>
</dbReference>
<proteinExistence type="inferred from homology"/>
<keyword evidence="4 9" id="KW-0540">Nuclease</keyword>
<protein>
    <recommendedName>
        <fullName evidence="9">Endoribonuclease YbeY</fullName>
        <ecNumber evidence="9">3.1.-.-</ecNumber>
    </recommendedName>
</protein>
<feature type="binding site" evidence="9">
    <location>
        <position position="118"/>
    </location>
    <ligand>
        <name>Zn(2+)</name>
        <dbReference type="ChEBI" id="CHEBI:29105"/>
        <note>catalytic</note>
    </ligand>
</feature>
<dbReference type="EMBL" id="ACJM01000004">
    <property type="protein sequence ID" value="EEG78030.1"/>
    <property type="molecule type" value="Genomic_DNA"/>
</dbReference>
<feature type="binding site" evidence="9">
    <location>
        <position position="122"/>
    </location>
    <ligand>
        <name>Zn(2+)</name>
        <dbReference type="ChEBI" id="CHEBI:29105"/>
        <note>catalytic</note>
    </ligand>
</feature>
<dbReference type="InterPro" id="IPR002036">
    <property type="entry name" value="YbeY"/>
</dbReference>
<dbReference type="EC" id="3.1.-.-" evidence="9"/>
<dbReference type="InterPro" id="IPR020549">
    <property type="entry name" value="YbeY_CS"/>
</dbReference>
<evidence type="ECO:0000256" key="9">
    <source>
        <dbReference type="HAMAP-Rule" id="MF_00009"/>
    </source>
</evidence>
<evidence type="ECO:0000256" key="3">
    <source>
        <dbReference type="ARBA" id="ARBA00022552"/>
    </source>
</evidence>
<evidence type="ECO:0000256" key="6">
    <source>
        <dbReference type="ARBA" id="ARBA00022759"/>
    </source>
</evidence>
<evidence type="ECO:0000256" key="4">
    <source>
        <dbReference type="ARBA" id="ARBA00022722"/>
    </source>
</evidence>
<dbReference type="InterPro" id="IPR023091">
    <property type="entry name" value="MetalPrtase_cat_dom_sf_prd"/>
</dbReference>
<reference evidence="10 11" key="1">
    <citation type="submission" date="2009-02" db="EMBL/GenBank/DDBJ databases">
        <title>Sequencing of the draft genome and assembly of Dethiobacter alkaliphilus AHT 1.</title>
        <authorList>
            <consortium name="US DOE Joint Genome Institute (JGI-PGF)"/>
            <person name="Lucas S."/>
            <person name="Copeland A."/>
            <person name="Lapidus A."/>
            <person name="Glavina del Rio T."/>
            <person name="Dalin E."/>
            <person name="Tice H."/>
            <person name="Bruce D."/>
            <person name="Goodwin L."/>
            <person name="Pitluck S."/>
            <person name="Larimer F."/>
            <person name="Land M.L."/>
            <person name="Hauser L."/>
            <person name="Muyzer G."/>
        </authorList>
    </citation>
    <scope>NUCLEOTIDE SEQUENCE [LARGE SCALE GENOMIC DNA]</scope>
    <source>
        <strain evidence="10 11">AHT 1</strain>
    </source>
</reference>
<dbReference type="GO" id="GO:0004521">
    <property type="term" value="F:RNA endonuclease activity"/>
    <property type="evidence" value="ECO:0007669"/>
    <property type="project" value="UniProtKB-UniRule"/>
</dbReference>
<sequence>MTVLLNDEQNIPLSSGIVSAMEIITKAALVDHNFPSDAEVSLTLCDDATIHELNKTWRSVDAPTDVLSFPLLGDMTLKVPPGEELMLGDVIISVERARAQAQEFGHSVEREILYLYVHGLLHLLGYDHLEEEEKREMRSLEEKLLKEVGAGRDEF</sequence>
<dbReference type="eggNOG" id="COG0319">
    <property type="taxonomic scope" value="Bacteria"/>
</dbReference>
<dbReference type="SUPFAM" id="SSF55486">
    <property type="entry name" value="Metalloproteases ('zincins'), catalytic domain"/>
    <property type="match status" value="1"/>
</dbReference>
<dbReference type="Gene3D" id="3.40.390.30">
    <property type="entry name" value="Metalloproteases ('zincins'), catalytic domain"/>
    <property type="match status" value="1"/>
</dbReference>
<evidence type="ECO:0000256" key="1">
    <source>
        <dbReference type="ARBA" id="ARBA00010875"/>
    </source>
</evidence>
<keyword evidence="8 9" id="KW-0862">Zinc</keyword>
<keyword evidence="9" id="KW-0963">Cytoplasm</keyword>
<dbReference type="OrthoDB" id="9807740at2"/>
<dbReference type="Proteomes" id="UP000006443">
    <property type="component" value="Unassembled WGS sequence"/>
</dbReference>
<keyword evidence="11" id="KW-1185">Reference proteome</keyword>
<evidence type="ECO:0000313" key="11">
    <source>
        <dbReference type="Proteomes" id="UP000006443"/>
    </source>
</evidence>
<accession>C0GEJ8</accession>
<dbReference type="RefSeq" id="WP_008515288.1">
    <property type="nucleotide sequence ID" value="NZ_ACJM01000004.1"/>
</dbReference>
<evidence type="ECO:0000256" key="8">
    <source>
        <dbReference type="ARBA" id="ARBA00022833"/>
    </source>
</evidence>
<comment type="cofactor">
    <cofactor evidence="9">
        <name>Zn(2+)</name>
        <dbReference type="ChEBI" id="CHEBI:29105"/>
    </cofactor>
    <text evidence="9">Binds 1 zinc ion.</text>
</comment>
<comment type="caution">
    <text evidence="10">The sequence shown here is derived from an EMBL/GenBank/DDBJ whole genome shotgun (WGS) entry which is preliminary data.</text>
</comment>
<dbReference type="HAMAP" id="MF_00009">
    <property type="entry name" value="Endoribonucl_YbeY"/>
    <property type="match status" value="1"/>
</dbReference>
<organism evidence="10 11">
    <name type="scientific">Dethiobacter alkaliphilus AHT 1</name>
    <dbReference type="NCBI Taxonomy" id="555088"/>
    <lineage>
        <taxon>Bacteria</taxon>
        <taxon>Bacillati</taxon>
        <taxon>Bacillota</taxon>
        <taxon>Dethiobacteria</taxon>
        <taxon>Dethiobacterales</taxon>
        <taxon>Dethiobacteraceae</taxon>
        <taxon>Dethiobacter</taxon>
    </lineage>
</organism>
<dbReference type="AlphaFoldDB" id="C0GEJ8"/>
<dbReference type="GO" id="GO:0006364">
    <property type="term" value="P:rRNA processing"/>
    <property type="evidence" value="ECO:0007669"/>
    <property type="project" value="UniProtKB-UniRule"/>
</dbReference>
<keyword evidence="2 9" id="KW-0690">Ribosome biogenesis</keyword>
<keyword evidence="5 9" id="KW-0479">Metal-binding</keyword>
<dbReference type="PROSITE" id="PS01306">
    <property type="entry name" value="UPF0054"/>
    <property type="match status" value="1"/>
</dbReference>
<dbReference type="NCBIfam" id="TIGR00043">
    <property type="entry name" value="rRNA maturation RNase YbeY"/>
    <property type="match status" value="1"/>
</dbReference>
<dbReference type="Pfam" id="PF02130">
    <property type="entry name" value="YbeY"/>
    <property type="match status" value="1"/>
</dbReference>
<gene>
    <name evidence="9" type="primary">ybeY</name>
    <name evidence="10" type="ORF">DealDRAFT_0907</name>
</gene>
<evidence type="ECO:0000256" key="2">
    <source>
        <dbReference type="ARBA" id="ARBA00022517"/>
    </source>
</evidence>
<name>C0GEJ8_DETAL</name>
<comment type="function">
    <text evidence="9">Single strand-specific metallo-endoribonuclease involved in late-stage 70S ribosome quality control and in maturation of the 3' terminus of the 16S rRNA.</text>
</comment>
<dbReference type="GO" id="GO:0008270">
    <property type="term" value="F:zinc ion binding"/>
    <property type="evidence" value="ECO:0007669"/>
    <property type="project" value="UniProtKB-UniRule"/>
</dbReference>
<comment type="subcellular location">
    <subcellularLocation>
        <location evidence="9">Cytoplasm</location>
    </subcellularLocation>
</comment>
<evidence type="ECO:0000256" key="7">
    <source>
        <dbReference type="ARBA" id="ARBA00022801"/>
    </source>
</evidence>
<dbReference type="GO" id="GO:0004222">
    <property type="term" value="F:metalloendopeptidase activity"/>
    <property type="evidence" value="ECO:0007669"/>
    <property type="project" value="InterPro"/>
</dbReference>
<keyword evidence="3 9" id="KW-0698">rRNA processing</keyword>
<comment type="similarity">
    <text evidence="1 9">Belongs to the endoribonuclease YbeY family.</text>
</comment>